<protein>
    <recommendedName>
        <fullName evidence="1">NadR/Ttd14 AAA domain-containing protein</fullName>
    </recommendedName>
</protein>
<evidence type="ECO:0000313" key="2">
    <source>
        <dbReference type="EMBL" id="CBJ93114.1"/>
    </source>
</evidence>
<proteinExistence type="predicted"/>
<evidence type="ECO:0000259" key="1">
    <source>
        <dbReference type="Pfam" id="PF13521"/>
    </source>
</evidence>
<dbReference type="SUPFAM" id="SSF52540">
    <property type="entry name" value="P-loop containing nucleoside triphosphate hydrolases"/>
    <property type="match status" value="1"/>
</dbReference>
<reference evidence="2" key="1">
    <citation type="submission" date="2010-02" db="EMBL/GenBank/DDBJ databases">
        <authorList>
            <person name="Genoscope - CEA"/>
        </authorList>
    </citation>
    <scope>NUCLEOTIDE SEQUENCE</scope>
    <source>
        <plasmid evidence="2">VIBNI_pA</plasmid>
    </source>
</reference>
<dbReference type="RefSeq" id="WP_013610255.1">
    <property type="nucleotide sequence ID" value="NC_015156.1"/>
</dbReference>
<name>A0A9P1JLH7_9VIBR</name>
<dbReference type="AlphaFoldDB" id="A0A9P1JLH7"/>
<dbReference type="Pfam" id="PF13521">
    <property type="entry name" value="AAA_28"/>
    <property type="match status" value="1"/>
</dbReference>
<sequence>MNNKIVFTGGPGSGKTSVINYMRSAGYDAVPEVGRKVIQRQVDINGIALPWLNKEAFRDEMVIEETNNFRRCSNKALTLFDRSIVDSYGYSMLEQIPVPESLLKHCNELIYNQKVFVFPPWDSIYENDVERKQNFSEAIATYIEMVNAYHYFGYSLLEVPKFSVPERAKFILDNIEYK</sequence>
<dbReference type="Gene3D" id="3.40.50.300">
    <property type="entry name" value="P-loop containing nucleotide triphosphate hydrolases"/>
    <property type="match status" value="1"/>
</dbReference>
<geneLocation type="plasmid" evidence="2">
    <name>VIBNI_pA</name>
</geneLocation>
<dbReference type="InterPro" id="IPR027417">
    <property type="entry name" value="P-loop_NTPase"/>
</dbReference>
<dbReference type="InterPro" id="IPR038727">
    <property type="entry name" value="NadR/Ttd14_AAA_dom"/>
</dbReference>
<accession>A0A9P1JLH7</accession>
<keyword evidence="2" id="KW-0614">Plasmid</keyword>
<dbReference type="EMBL" id="FP893246">
    <property type="protein sequence ID" value="CBJ93114.1"/>
    <property type="molecule type" value="Genomic_DNA"/>
</dbReference>
<organism evidence="2">
    <name type="scientific">Vibrio nigripulchritudo</name>
    <dbReference type="NCBI Taxonomy" id="28173"/>
    <lineage>
        <taxon>Bacteria</taxon>
        <taxon>Pseudomonadati</taxon>
        <taxon>Pseudomonadota</taxon>
        <taxon>Gammaproteobacteria</taxon>
        <taxon>Vibrionales</taxon>
        <taxon>Vibrionaceae</taxon>
        <taxon>Vibrio</taxon>
    </lineage>
</organism>
<gene>
    <name evidence="2" type="ORF">VIBNI_0077</name>
</gene>
<feature type="domain" description="NadR/Ttd14 AAA" evidence="1">
    <location>
        <begin position="4"/>
        <end position="167"/>
    </location>
</feature>